<dbReference type="Pfam" id="PF01593">
    <property type="entry name" value="Amino_oxidase"/>
    <property type="match status" value="1"/>
</dbReference>
<dbReference type="GO" id="GO:0016491">
    <property type="term" value="F:oxidoreductase activity"/>
    <property type="evidence" value="ECO:0007669"/>
    <property type="project" value="InterPro"/>
</dbReference>
<dbReference type="SUPFAM" id="SSF51905">
    <property type="entry name" value="FAD/NAD(P)-binding domain"/>
    <property type="match status" value="1"/>
</dbReference>
<organism evidence="2">
    <name type="scientific">freshwater metagenome</name>
    <dbReference type="NCBI Taxonomy" id="449393"/>
    <lineage>
        <taxon>unclassified sequences</taxon>
        <taxon>metagenomes</taxon>
        <taxon>ecological metagenomes</taxon>
    </lineage>
</organism>
<dbReference type="InterPro" id="IPR036188">
    <property type="entry name" value="FAD/NAD-bd_sf"/>
</dbReference>
<dbReference type="PANTHER" id="PTHR42841">
    <property type="entry name" value="AMINE OXIDASE"/>
    <property type="match status" value="1"/>
</dbReference>
<proteinExistence type="predicted"/>
<dbReference type="InterPro" id="IPR002937">
    <property type="entry name" value="Amino_oxidase"/>
</dbReference>
<dbReference type="Gene3D" id="3.50.50.60">
    <property type="entry name" value="FAD/NAD(P)-binding domain"/>
    <property type="match status" value="1"/>
</dbReference>
<dbReference type="AlphaFoldDB" id="A0A6J6BGF9"/>
<sequence length="381" mass="41091">MSDKPVVVIGSGLAGLSAALTIQSAGYEVEVFESSSKIGGRVASDYIDGFTLDHGFQLINAKYPEFLRLGIIDEIEFVKAPRAIDFSIGNDRFTIGDPRVSPFSSLSAQSGNVLEKLRFVKYLASSSHAGNSVADELSKSGKLYSRILEPFLEGVFLSPLNSIDAVTGKELIRSFISGAPGLPASGVGSLSQQLGARVKKINLNHRVDSLSQFAGREVIVATDVTTAAQLLDIAEVPKLASSTTWYHEVPNDFSQSNRLLIDAERRGPVINSIVLSNMVKSYAPPQRSLLSTTTIESASESEVRRHLSMMWGVQTQSWPLIAKYEIPKSLPIFGIRHHTVTSARVSDNVFIAGDFRTAPSQNGALLSGRLAAQELLLNKGA</sequence>
<accession>A0A6J6BGF9</accession>
<evidence type="ECO:0000259" key="1">
    <source>
        <dbReference type="Pfam" id="PF01593"/>
    </source>
</evidence>
<feature type="domain" description="Amine oxidase" evidence="1">
    <location>
        <begin position="13"/>
        <end position="376"/>
    </location>
</feature>
<reference evidence="2" key="1">
    <citation type="submission" date="2020-05" db="EMBL/GenBank/DDBJ databases">
        <authorList>
            <person name="Chiriac C."/>
            <person name="Salcher M."/>
            <person name="Ghai R."/>
            <person name="Kavagutti S V."/>
        </authorList>
    </citation>
    <scope>NUCLEOTIDE SEQUENCE</scope>
</reference>
<protein>
    <submittedName>
        <fullName evidence="2">Unannotated protein</fullName>
    </submittedName>
</protein>
<name>A0A6J6BGF9_9ZZZZ</name>
<evidence type="ECO:0000313" key="2">
    <source>
        <dbReference type="EMBL" id="CAB4537513.1"/>
    </source>
</evidence>
<dbReference type="EMBL" id="CAEZSD010000112">
    <property type="protein sequence ID" value="CAB4537513.1"/>
    <property type="molecule type" value="Genomic_DNA"/>
</dbReference>
<gene>
    <name evidence="2" type="ORF">UFOPK1399_00864</name>
</gene>